<dbReference type="EMBL" id="CP093348">
    <property type="protein sequence ID" value="WOH06697.1"/>
    <property type="molecule type" value="Genomic_DNA"/>
</dbReference>
<dbReference type="InterPro" id="IPR050796">
    <property type="entry name" value="SCF_F-box_component"/>
</dbReference>
<dbReference type="NCBIfam" id="TIGR01640">
    <property type="entry name" value="F_box_assoc_1"/>
    <property type="match status" value="1"/>
</dbReference>
<dbReference type="Gramene" id="KZM92334">
    <property type="protein sequence ID" value="KZM92334"/>
    <property type="gene ID" value="DCAR_020301"/>
</dbReference>
<dbReference type="EMBL" id="LNRQ01000006">
    <property type="protein sequence ID" value="KZM92334.1"/>
    <property type="molecule type" value="Genomic_DNA"/>
</dbReference>
<dbReference type="Gene3D" id="1.20.1280.50">
    <property type="match status" value="1"/>
</dbReference>
<dbReference type="OMA" id="EICHWES"/>
<reference evidence="2" key="1">
    <citation type="journal article" date="2016" name="Nat. Genet.">
        <title>A high-quality carrot genome assembly provides new insights into carotenoid accumulation and asterid genome evolution.</title>
        <authorList>
            <person name="Iorizzo M."/>
            <person name="Ellison S."/>
            <person name="Senalik D."/>
            <person name="Zeng P."/>
            <person name="Satapoomin P."/>
            <person name="Huang J."/>
            <person name="Bowman M."/>
            <person name="Iovene M."/>
            <person name="Sanseverino W."/>
            <person name="Cavagnaro P."/>
            <person name="Yildiz M."/>
            <person name="Macko-Podgorni A."/>
            <person name="Moranska E."/>
            <person name="Grzebelus E."/>
            <person name="Grzebelus D."/>
            <person name="Ashrafi H."/>
            <person name="Zheng Z."/>
            <person name="Cheng S."/>
            <person name="Spooner D."/>
            <person name="Van Deynze A."/>
            <person name="Simon P."/>
        </authorList>
    </citation>
    <scope>NUCLEOTIDE SEQUENCE [LARGE SCALE GENOMIC DNA]</scope>
    <source>
        <tissue evidence="2">Leaf</tissue>
    </source>
</reference>
<feature type="domain" description="F-box" evidence="1">
    <location>
        <begin position="23"/>
        <end position="69"/>
    </location>
</feature>
<evidence type="ECO:0000259" key="1">
    <source>
        <dbReference type="PROSITE" id="PS50181"/>
    </source>
</evidence>
<protein>
    <recommendedName>
        <fullName evidence="1">F-box domain-containing protein</fullName>
    </recommendedName>
</protein>
<gene>
    <name evidence="2" type="ORF">DCAR_020301</name>
    <name evidence="3" type="ORF">DCAR_0626125</name>
</gene>
<reference evidence="3" key="2">
    <citation type="submission" date="2022-03" db="EMBL/GenBank/DDBJ databases">
        <title>Draft title - Genomic analysis of global carrot germplasm unveils the trajectory of domestication and the origin of high carotenoid orange carrot.</title>
        <authorList>
            <person name="Iorizzo M."/>
            <person name="Ellison S."/>
            <person name="Senalik D."/>
            <person name="Macko-Podgorni A."/>
            <person name="Grzebelus D."/>
            <person name="Bostan H."/>
            <person name="Rolling W."/>
            <person name="Curaba J."/>
            <person name="Simon P."/>
        </authorList>
    </citation>
    <scope>NUCLEOTIDE SEQUENCE</scope>
    <source>
        <tissue evidence="3">Leaf</tissue>
    </source>
</reference>
<organism evidence="2">
    <name type="scientific">Daucus carota subsp. sativus</name>
    <name type="common">Carrot</name>
    <dbReference type="NCBI Taxonomy" id="79200"/>
    <lineage>
        <taxon>Eukaryota</taxon>
        <taxon>Viridiplantae</taxon>
        <taxon>Streptophyta</taxon>
        <taxon>Embryophyta</taxon>
        <taxon>Tracheophyta</taxon>
        <taxon>Spermatophyta</taxon>
        <taxon>Magnoliopsida</taxon>
        <taxon>eudicotyledons</taxon>
        <taxon>Gunneridae</taxon>
        <taxon>Pentapetalae</taxon>
        <taxon>asterids</taxon>
        <taxon>campanulids</taxon>
        <taxon>Apiales</taxon>
        <taxon>Apiaceae</taxon>
        <taxon>Apioideae</taxon>
        <taxon>Scandiceae</taxon>
        <taxon>Daucinae</taxon>
        <taxon>Daucus</taxon>
        <taxon>Daucus sect. Daucus</taxon>
    </lineage>
</organism>
<dbReference type="PANTHER" id="PTHR31672:SF13">
    <property type="entry name" value="F-BOX PROTEIN CPR30-LIKE"/>
    <property type="match status" value="1"/>
</dbReference>
<keyword evidence="4" id="KW-1185">Reference proteome</keyword>
<dbReference type="STRING" id="79200.A0A164WVV0"/>
<name>A0A164WVV0_DAUCS</name>
<dbReference type="CDD" id="cd22157">
    <property type="entry name" value="F-box_AtFBW1-like"/>
    <property type="match status" value="1"/>
</dbReference>
<dbReference type="Proteomes" id="UP000077755">
    <property type="component" value="Chromosome 6"/>
</dbReference>
<dbReference type="AlphaFoldDB" id="A0A164WVV0"/>
<dbReference type="PANTHER" id="PTHR31672">
    <property type="entry name" value="BNACNNG10540D PROTEIN"/>
    <property type="match status" value="1"/>
</dbReference>
<proteinExistence type="predicted"/>
<dbReference type="InterPro" id="IPR036047">
    <property type="entry name" value="F-box-like_dom_sf"/>
</dbReference>
<dbReference type="SMART" id="SM00256">
    <property type="entry name" value="FBOX"/>
    <property type="match status" value="1"/>
</dbReference>
<evidence type="ECO:0000313" key="3">
    <source>
        <dbReference type="EMBL" id="WOH06697.1"/>
    </source>
</evidence>
<accession>A0A164WVV0</accession>
<dbReference type="PROSITE" id="PS50181">
    <property type="entry name" value="FBOX"/>
    <property type="match status" value="1"/>
</dbReference>
<dbReference type="SUPFAM" id="SSF81383">
    <property type="entry name" value="F-box domain"/>
    <property type="match status" value="1"/>
</dbReference>
<evidence type="ECO:0000313" key="4">
    <source>
        <dbReference type="Proteomes" id="UP000077755"/>
    </source>
</evidence>
<dbReference type="InterPro" id="IPR017451">
    <property type="entry name" value="F-box-assoc_interact_dom"/>
</dbReference>
<dbReference type="Pfam" id="PF00646">
    <property type="entry name" value="F-box"/>
    <property type="match status" value="1"/>
</dbReference>
<dbReference type="InterPro" id="IPR001810">
    <property type="entry name" value="F-box_dom"/>
</dbReference>
<sequence>MSSIPPKSFSIAASAPTPGKGCLDGTFYFPEQLIPEILLHLPVKHLLRIRCVCKPWCSLIDSPSFVKRHLQRNIETNPDSHIILRSCSSGSNFFMADVHSLCNSPAVEIDDPVKTYLSGAEFLGSCNGIVCLLKNNTDILLWNPATRKLRELPKPTSFTLPSSFMGFSIFGFGYDHLNDDYKVVKIFDYQIWGMLVTVYSLKNDSWRQAEAIPKDISITTKRGMYANGSLYWVATKDSPVIFAFDLGVERHRELPYPTYNNENDQTAGMGMIIFDRCLRIIDHYSGYRTDLWLMNDNGVGNSWSMVLSLEQRDTQGPYTIVWHNEFSKTRNDLFITVDEDRLVWYDHKKNEVKNVTIRGVPPPSQMLVYTESLVQLGSDPNFNRMKLLKQSDKKKYKGKQLKNDQISCIKEVGVFGIAGTMY</sequence>
<dbReference type="Pfam" id="PF07734">
    <property type="entry name" value="FBA_1"/>
    <property type="match status" value="1"/>
</dbReference>
<dbReference type="InterPro" id="IPR006527">
    <property type="entry name" value="F-box-assoc_dom_typ1"/>
</dbReference>
<evidence type="ECO:0000313" key="2">
    <source>
        <dbReference type="EMBL" id="KZM92334.1"/>
    </source>
</evidence>